<protein>
    <recommendedName>
        <fullName evidence="12">Netrin receptor UNC5</fullName>
    </recommendedName>
</protein>
<keyword evidence="3 12" id="KW-0217">Developmental protein</keyword>
<feature type="signal peptide" evidence="13">
    <location>
        <begin position="1"/>
        <end position="39"/>
    </location>
</feature>
<evidence type="ECO:0000256" key="4">
    <source>
        <dbReference type="ARBA" id="ARBA00022692"/>
    </source>
</evidence>
<organism evidence="16 17">
    <name type="scientific">Vulpes vulpes</name>
    <name type="common">Red fox</name>
    <dbReference type="NCBI Taxonomy" id="9627"/>
    <lineage>
        <taxon>Eukaryota</taxon>
        <taxon>Metazoa</taxon>
        <taxon>Chordata</taxon>
        <taxon>Craniata</taxon>
        <taxon>Vertebrata</taxon>
        <taxon>Euteleostomi</taxon>
        <taxon>Mammalia</taxon>
        <taxon>Eutheria</taxon>
        <taxon>Laurasiatheria</taxon>
        <taxon>Carnivora</taxon>
        <taxon>Caniformia</taxon>
        <taxon>Canidae</taxon>
        <taxon>Vulpes</taxon>
    </lineage>
</organism>
<evidence type="ECO:0000256" key="9">
    <source>
        <dbReference type="ARBA" id="ARBA00023170"/>
    </source>
</evidence>
<dbReference type="InterPro" id="IPR003598">
    <property type="entry name" value="Ig_sub2"/>
</dbReference>
<dbReference type="GeneID" id="112932653"/>
<dbReference type="Proteomes" id="UP001652641">
    <property type="component" value="Chromosome 4"/>
</dbReference>
<keyword evidence="7 12" id="KW-0472">Membrane</keyword>
<dbReference type="InterPro" id="IPR000906">
    <property type="entry name" value="ZU5_dom"/>
</dbReference>
<dbReference type="Pfam" id="PF00531">
    <property type="entry name" value="Death"/>
    <property type="match status" value="1"/>
</dbReference>
<dbReference type="InterPro" id="IPR036179">
    <property type="entry name" value="Ig-like_dom_sf"/>
</dbReference>
<dbReference type="SUPFAM" id="SSF47986">
    <property type="entry name" value="DEATH domain"/>
    <property type="match status" value="1"/>
</dbReference>
<dbReference type="SUPFAM" id="SSF48726">
    <property type="entry name" value="Immunoglobulin"/>
    <property type="match status" value="2"/>
</dbReference>
<evidence type="ECO:0000259" key="14">
    <source>
        <dbReference type="PROSITE" id="PS50835"/>
    </source>
</evidence>
<dbReference type="Pfam" id="PF25609">
    <property type="entry name" value="Unc5_NetrinR_N"/>
    <property type="match status" value="1"/>
</dbReference>
<proteinExistence type="inferred from homology"/>
<dbReference type="RefSeq" id="XP_072611706.1">
    <property type="nucleotide sequence ID" value="XM_072755605.1"/>
</dbReference>
<evidence type="ECO:0000256" key="10">
    <source>
        <dbReference type="ARBA" id="ARBA00023180"/>
    </source>
</evidence>
<evidence type="ECO:0000256" key="11">
    <source>
        <dbReference type="ARBA" id="ARBA00023319"/>
    </source>
</evidence>
<dbReference type="SMART" id="SM00408">
    <property type="entry name" value="IGc2"/>
    <property type="match status" value="1"/>
</dbReference>
<dbReference type="PROSITE" id="PS51145">
    <property type="entry name" value="ZU5"/>
    <property type="match status" value="1"/>
</dbReference>
<dbReference type="Pfam" id="PF17217">
    <property type="entry name" value="UPA"/>
    <property type="match status" value="1"/>
</dbReference>
<evidence type="ECO:0000259" key="15">
    <source>
        <dbReference type="PROSITE" id="PS51145"/>
    </source>
</evidence>
<evidence type="ECO:0000256" key="7">
    <source>
        <dbReference type="ARBA" id="ARBA00023136"/>
    </source>
</evidence>
<dbReference type="PANTHER" id="PTHR12582">
    <property type="entry name" value="NETRIN RECEPTOR UNC5"/>
    <property type="match status" value="1"/>
</dbReference>
<dbReference type="PROSITE" id="PS50835">
    <property type="entry name" value="IG_LIKE"/>
    <property type="match status" value="1"/>
</dbReference>
<dbReference type="Gene3D" id="2.60.220.30">
    <property type="match status" value="1"/>
</dbReference>
<keyword evidence="11 12" id="KW-0393">Immunoglobulin domain</keyword>
<dbReference type="Gene3D" id="2.60.40.10">
    <property type="entry name" value="Immunoglobulins"/>
    <property type="match status" value="2"/>
</dbReference>
<comment type="function">
    <text evidence="12">Receptor for netrin required for axon guidance. Mediates axon repulsion of neuronal growth cones in the developing nervous system upon ligand binding.</text>
</comment>
<comment type="subcellular location">
    <subcellularLocation>
        <location evidence="12">Cell membrane</location>
        <topology evidence="12">Single-pass type I membrane protein</topology>
    </subcellularLocation>
    <subcellularLocation>
        <location evidence="1">Membrane</location>
        <topology evidence="1">Single-pass type I membrane protein</topology>
    </subcellularLocation>
</comment>
<evidence type="ECO:0000256" key="8">
    <source>
        <dbReference type="ARBA" id="ARBA00023157"/>
    </source>
</evidence>
<feature type="chain" id="PRO_5046888814" description="Netrin receptor UNC5" evidence="13">
    <location>
        <begin position="40"/>
        <end position="820"/>
    </location>
</feature>
<evidence type="ECO:0000313" key="16">
    <source>
        <dbReference type="Proteomes" id="UP001652641"/>
    </source>
</evidence>
<dbReference type="Pfam" id="PF07679">
    <property type="entry name" value="I-set"/>
    <property type="match status" value="1"/>
</dbReference>
<sequence>MRKGLRATAARCGLGLGYVLQMLVLPALALLSASGTGSAAQDDDFFHELPETFPSDPPEPLPHFLIEPEEAYIVKNKPVNLYCKASPATQIYFKCNSEWVHQKDHIVDERVDETSGLIVREVSIEISRQQVEELFGPEDYWCQCVAWSSAGTTKSRKAYVRIAYLRKTFEQEPLGKEVSLEQEVLLQCRPPEGIPVAEVEWLKNEDIIDPVEDRNFYITIDHNLIIKQARLSDTANYTCVAKNIVAKRKSTTATVIVYAAPDSDDVALYVGIVIAVIVCLAISVVVALFVYRKNHRDFESDIIDSSALNGGFQPVNIKAARQDLLVVPPDLTSAAAMYRGPVYALHDVSDKIPMTNSPILDPLPNLKIKVYNTSGAVTPQDDLSEFASKLSPQMTQSLLENEALHVKNQSLARQTDPSCTAFGTFNSLGGHLIIPNSGVSLLIPAGAIPQGRVYEMYVTVHRKENMRPPMEDTQTLLTPVVSCGPPGALLTRPVILTMHHCADPNTEDWKIQLKNQAAQGQWEDVVVVGEENFTTPCYIQLDAEACHLLTENLSTYALVGQSTTKAAAKRLKLAIFGPLCCSSLEYSVRVYCLDDTQDALKEVLQLERQMGGQLLEEPKALHFKGSTHNLRLSIHDITHSLWKSKLLAKYQEIPFYHIWSGSQRNLHCTFTLERFSLNTVELVCKLCVRQVEGEGQIFQLHCTVSEEPTGIDLPLLDPASTITTMTGPGAFSIPPPIRQKLCSSLDAPQTRGHDWRMLAHKLNLDRYLNYFATKSSPTGVILDLWEAQNFPDGNLSVLAAVLEEMGRHETVVSLAAEGQY</sequence>
<dbReference type="InterPro" id="IPR007110">
    <property type="entry name" value="Ig-like_dom"/>
</dbReference>
<dbReference type="PANTHER" id="PTHR12582:SF7">
    <property type="entry name" value="NETRIN RECEPTOR UNC5C"/>
    <property type="match status" value="1"/>
</dbReference>
<dbReference type="SMART" id="SM00005">
    <property type="entry name" value="DEATH"/>
    <property type="match status" value="1"/>
</dbReference>
<evidence type="ECO:0000256" key="3">
    <source>
        <dbReference type="ARBA" id="ARBA00022473"/>
    </source>
</evidence>
<dbReference type="InterPro" id="IPR033772">
    <property type="entry name" value="UPA"/>
</dbReference>
<gene>
    <name evidence="17" type="primary">UNC5C</name>
</gene>
<evidence type="ECO:0000256" key="5">
    <source>
        <dbReference type="ARBA" id="ARBA00022729"/>
    </source>
</evidence>
<keyword evidence="5 13" id="KW-0732">Signal</keyword>
<feature type="transmembrane region" description="Helical" evidence="12">
    <location>
        <begin position="266"/>
        <end position="291"/>
    </location>
</feature>
<keyword evidence="10" id="KW-0325">Glycoprotein</keyword>
<dbReference type="InterPro" id="IPR003599">
    <property type="entry name" value="Ig_sub"/>
</dbReference>
<dbReference type="InterPro" id="IPR013098">
    <property type="entry name" value="Ig_I-set"/>
</dbReference>
<keyword evidence="16" id="KW-1185">Reference proteome</keyword>
<accession>A0ABM5AA88</accession>
<feature type="domain" description="ZU5" evidence="15">
    <location>
        <begin position="419"/>
        <end position="562"/>
    </location>
</feature>
<dbReference type="Gene3D" id="1.10.533.10">
    <property type="entry name" value="Death Domain, Fas"/>
    <property type="match status" value="1"/>
</dbReference>
<dbReference type="InterPro" id="IPR057755">
    <property type="entry name" value="UNC5A-D-like_N"/>
</dbReference>
<keyword evidence="4 12" id="KW-0812">Transmembrane</keyword>
<dbReference type="SMART" id="SM00218">
    <property type="entry name" value="ZU5"/>
    <property type="match status" value="1"/>
</dbReference>
<dbReference type="SMART" id="SM00409">
    <property type="entry name" value="IG"/>
    <property type="match status" value="1"/>
</dbReference>
<dbReference type="InterPro" id="IPR011029">
    <property type="entry name" value="DEATH-like_dom_sf"/>
</dbReference>
<evidence type="ECO:0000313" key="17">
    <source>
        <dbReference type="RefSeq" id="XP_072611706.1"/>
    </source>
</evidence>
<reference evidence="17" key="1">
    <citation type="submission" date="2025-08" db="UniProtKB">
        <authorList>
            <consortium name="RefSeq"/>
        </authorList>
    </citation>
    <scope>IDENTIFICATION</scope>
    <source>
        <tissue evidence="17">Cell line</tissue>
    </source>
</reference>
<dbReference type="InterPro" id="IPR037936">
    <property type="entry name" value="UNC5A-D"/>
</dbReference>
<evidence type="ECO:0000256" key="12">
    <source>
        <dbReference type="RuleBase" id="RU367033"/>
    </source>
</evidence>
<evidence type="ECO:0000256" key="2">
    <source>
        <dbReference type="ARBA" id="ARBA00009844"/>
    </source>
</evidence>
<feature type="domain" description="Ig-like" evidence="14">
    <location>
        <begin position="175"/>
        <end position="256"/>
    </location>
</feature>
<keyword evidence="9 12" id="KW-0675">Receptor</keyword>
<dbReference type="InterPro" id="IPR000488">
    <property type="entry name" value="Death_dom"/>
</dbReference>
<evidence type="ECO:0000256" key="1">
    <source>
        <dbReference type="ARBA" id="ARBA00004479"/>
    </source>
</evidence>
<evidence type="ECO:0000256" key="6">
    <source>
        <dbReference type="ARBA" id="ARBA00022989"/>
    </source>
</evidence>
<keyword evidence="6 12" id="KW-1133">Transmembrane helix</keyword>
<comment type="similarity">
    <text evidence="2 12">Belongs to the unc-5 family.</text>
</comment>
<name>A0ABM5AA88_VULVU</name>
<dbReference type="InterPro" id="IPR013783">
    <property type="entry name" value="Ig-like_fold"/>
</dbReference>
<dbReference type="Pfam" id="PF00791">
    <property type="entry name" value="ZU5"/>
    <property type="match status" value="1"/>
</dbReference>
<evidence type="ECO:0000256" key="13">
    <source>
        <dbReference type="SAM" id="SignalP"/>
    </source>
</evidence>
<keyword evidence="8" id="KW-1015">Disulfide bond</keyword>